<reference evidence="1 3" key="1">
    <citation type="journal article" date="2020" name="Int. J. Nanomedicine">
        <title>Consequences Of Long-Term Bacteria's Exposure To Silver Nanoformulations With Different PhysicoChemical Properties.</title>
        <authorList>
            <person name="Kedziora A."/>
            <person name="Wernecki M."/>
            <person name="Korzekwa K."/>
            <person name="Speruda M."/>
            <person name="Gerasymchuk Y."/>
            <person name="Lukowiak A."/>
            <person name="Bugla-Ploskonska G."/>
        </authorList>
    </citation>
    <scope>NUCLEOTIDE SEQUENCE [LARGE SCALE GENOMIC DNA]</scope>
    <source>
        <strain evidence="1 3">ATCC 11230</strain>
    </source>
</reference>
<organism evidence="1 3">
    <name type="scientific">Escherichia coli</name>
    <dbReference type="NCBI Taxonomy" id="562"/>
    <lineage>
        <taxon>Bacteria</taxon>
        <taxon>Pseudomonadati</taxon>
        <taxon>Pseudomonadota</taxon>
        <taxon>Gammaproteobacteria</taxon>
        <taxon>Enterobacterales</taxon>
        <taxon>Enterobacteriaceae</taxon>
        <taxon>Escherichia</taxon>
    </lineage>
</organism>
<feature type="non-terminal residue" evidence="1">
    <location>
        <position position="1"/>
    </location>
</feature>
<proteinExistence type="predicted"/>
<accession>A0A6N9SEU4</accession>
<name>A0A6N9SEU4_ECOLX</name>
<sequence>GWENAEAAKAEIVASFERAKNK</sequence>
<dbReference type="AlphaFoldDB" id="A0A6N9SEU4"/>
<evidence type="ECO:0000313" key="2">
    <source>
        <dbReference type="EMBL" id="NDR94657.1"/>
    </source>
</evidence>
<dbReference type="EC" id="3.6.1.1" evidence="1"/>
<evidence type="ECO:0000313" key="1">
    <source>
        <dbReference type="EMBL" id="NDR94654.1"/>
    </source>
</evidence>
<dbReference type="Proteomes" id="UP000471490">
    <property type="component" value="Unassembled WGS sequence"/>
</dbReference>
<dbReference type="EMBL" id="VLTB01000424">
    <property type="protein sequence ID" value="NDR94657.1"/>
    <property type="molecule type" value="Genomic_DNA"/>
</dbReference>
<protein>
    <submittedName>
        <fullName evidence="1">Inorganic pyrophosphatase</fullName>
        <ecNumber evidence="1">3.6.1.1</ecNumber>
    </submittedName>
</protein>
<keyword evidence="1" id="KW-0378">Hydrolase</keyword>
<dbReference type="EMBL" id="VLTB01000423">
    <property type="protein sequence ID" value="NDR94654.1"/>
    <property type="molecule type" value="Genomic_DNA"/>
</dbReference>
<comment type="caution">
    <text evidence="1">The sequence shown here is derived from an EMBL/GenBank/DDBJ whole genome shotgun (WGS) entry which is preliminary data.</text>
</comment>
<evidence type="ECO:0000313" key="3">
    <source>
        <dbReference type="Proteomes" id="UP000471490"/>
    </source>
</evidence>
<gene>
    <name evidence="1" type="ORF">FPI65_25970</name>
    <name evidence="2" type="ORF">FPI65_25985</name>
</gene>
<dbReference type="GO" id="GO:0004427">
    <property type="term" value="F:inorganic diphosphate phosphatase activity"/>
    <property type="evidence" value="ECO:0007669"/>
    <property type="project" value="UniProtKB-EC"/>
</dbReference>